<sequence length="987" mass="108921">MIQSGFIITNNPNGRITTPSARKLAERPEGLSQGTRSPPARVDARETTLRIPPHVQFLRCTLTEEQQSEISRVSRTVRQDLPNIHAMARARMSAIIKELTGQDANPDALYLNTFSSAVSSQTSFTGVEHTGEPNSSTSLTNLLLENFGAERQTLQSTALDAYEGVYTHGPGEGFYGTPNEFRVLASSLREAIWKADFQSEVLSSLNEFWASHQGDIVLLAKVQFAVSAMRALEESDLSLSGVIMVMRGARADVDQLLAALSNGIVAEPESADNVEVTAFDINGYPSSDIVRFTRSNQHTVLYIPGEAPSFHEFGSEEALDRWVREMAASPEERTRLSHHFSLYNLQDGFWYTGVANGLEKLGSGAWSTGVDSKNRPYSDNLFSELAENMRQRSLSDADILIKSDSEVTRDIWIGNLRTFNKVFWPILMLAPELEFATLATTMGSELVLETEQAVAGDTYEERKAGAVGVVSTGSTLLAGTALGAAVRALSRAEPVSAGGGDTIPTSAVRPPAGEQPLRIGNISDHEVDPSLIDGRTPNSANIYQSGERYFIRHSDTTGVSRVYEIRSDFKLRDGYVNVIDPETRKSVAILHGDGNGGWKRITANGAGPDRPPYQGQRAAQIKQSLNRRGYYVIADADESAALDQIEAMKERVDALRFKLEDLGREAEKNGRIGTYHLVYRVDNLRPDQLLAAGWFRPSRDFHAVVNMLERPATIGSASLAASNNVLDIWQYDSADGVMYQYAIVTEGRKVGSFVDGGGYDYEFLDEVHFPPPPAKNVYLLDSSDENIRKTIAELAASRSVNTTYGIPLQVYEDFRLGRITLDASPPPELPESSMATGEASDSLKSLDMTKRGQKRTQEWVDGIPTTGTAVEEPQPGSSRSMQHEMPEEIEEPEDVIEANTPSQSPTPPDFQEAFQTRVQKWLNEIWLNNADEPENLTIPDAWLAETQGHAGEEMIRTRFDETSITGTSQSRQQRTSEWVKEYQTNNR</sequence>
<dbReference type="EMBL" id="FNSL01000002">
    <property type="protein sequence ID" value="SEC12993.1"/>
    <property type="molecule type" value="Genomic_DNA"/>
</dbReference>
<name>A0A1H4Q033_9HYPH</name>
<reference evidence="4" key="1">
    <citation type="submission" date="2016-10" db="EMBL/GenBank/DDBJ databases">
        <authorList>
            <person name="Varghese N."/>
            <person name="Submissions S."/>
        </authorList>
    </citation>
    <scope>NUCLEOTIDE SEQUENCE [LARGE SCALE GENOMIC DNA]</scope>
    <source>
        <strain evidence="4">ES.061</strain>
    </source>
</reference>
<evidence type="ECO:0000313" key="3">
    <source>
        <dbReference type="EMBL" id="SEC12993.1"/>
    </source>
</evidence>
<dbReference type="AlphaFoldDB" id="A0A1H4Q033"/>
<protein>
    <recommendedName>
        <fullName evidence="2">Dermonecrotic toxin N-terminal domain-containing protein</fullName>
    </recommendedName>
</protein>
<organism evidence="3 4">
    <name type="scientific">Nitratireductor aquibiodomus</name>
    <dbReference type="NCBI Taxonomy" id="204799"/>
    <lineage>
        <taxon>Bacteria</taxon>
        <taxon>Pseudomonadati</taxon>
        <taxon>Pseudomonadota</taxon>
        <taxon>Alphaproteobacteria</taxon>
        <taxon>Hyphomicrobiales</taxon>
        <taxon>Phyllobacteriaceae</taxon>
        <taxon>Nitratireductor</taxon>
    </lineage>
</organism>
<dbReference type="InterPro" id="IPR046673">
    <property type="entry name" value="ToxA_N"/>
</dbReference>
<feature type="compositionally biased region" description="Polar residues" evidence="1">
    <location>
        <begin position="962"/>
        <end position="987"/>
    </location>
</feature>
<gene>
    <name evidence="3" type="ORF">SAMN05216452_3874</name>
</gene>
<evidence type="ECO:0000256" key="1">
    <source>
        <dbReference type="SAM" id="MobiDB-lite"/>
    </source>
</evidence>
<feature type="region of interest" description="Disordered" evidence="1">
    <location>
        <begin position="495"/>
        <end position="537"/>
    </location>
</feature>
<feature type="compositionally biased region" description="Basic and acidic residues" evidence="1">
    <location>
        <begin position="847"/>
        <end position="858"/>
    </location>
</feature>
<proteinExistence type="predicted"/>
<evidence type="ECO:0000313" key="4">
    <source>
        <dbReference type="Proteomes" id="UP000199064"/>
    </source>
</evidence>
<dbReference type="RefSeq" id="WP_342027756.1">
    <property type="nucleotide sequence ID" value="NZ_FNSL01000002.1"/>
</dbReference>
<feature type="compositionally biased region" description="Acidic residues" evidence="1">
    <location>
        <begin position="887"/>
        <end position="896"/>
    </location>
</feature>
<feature type="compositionally biased region" description="Polar residues" evidence="1">
    <location>
        <begin position="1"/>
        <end position="20"/>
    </location>
</feature>
<keyword evidence="4" id="KW-1185">Reference proteome</keyword>
<feature type="region of interest" description="Disordered" evidence="1">
    <location>
        <begin position="1"/>
        <end position="44"/>
    </location>
</feature>
<dbReference type="Pfam" id="PF20178">
    <property type="entry name" value="ToxA_N"/>
    <property type="match status" value="1"/>
</dbReference>
<accession>A0A1H4Q033</accession>
<evidence type="ECO:0000259" key="2">
    <source>
        <dbReference type="Pfam" id="PF20178"/>
    </source>
</evidence>
<feature type="domain" description="Dermonecrotic toxin N-terminal" evidence="2">
    <location>
        <begin position="79"/>
        <end position="343"/>
    </location>
</feature>
<feature type="region of interest" description="Disordered" evidence="1">
    <location>
        <begin position="822"/>
        <end position="910"/>
    </location>
</feature>
<dbReference type="Proteomes" id="UP000199064">
    <property type="component" value="Unassembled WGS sequence"/>
</dbReference>
<feature type="region of interest" description="Disordered" evidence="1">
    <location>
        <begin position="959"/>
        <end position="987"/>
    </location>
</feature>